<protein>
    <submittedName>
        <fullName evidence="2">Uncharacterized protein</fullName>
    </submittedName>
</protein>
<comment type="caution">
    <text evidence="2">The sequence shown here is derived from an EMBL/GenBank/DDBJ whole genome shotgun (WGS) entry which is preliminary data.</text>
</comment>
<dbReference type="EMBL" id="NQMS01000002">
    <property type="protein sequence ID" value="PAV97295.1"/>
    <property type="molecule type" value="Genomic_DNA"/>
</dbReference>
<reference evidence="2 3" key="1">
    <citation type="submission" date="2017-08" db="EMBL/GenBank/DDBJ databases">
        <title>Draft Genome Sequence of Hafnia alvei CITHA-6 Isolated from Raw Bovine Milk.</title>
        <authorList>
            <person name="Culligan E.P."/>
            <person name="Mcsweeney A."/>
            <person name="O'Doherty C."/>
            <person name="Gleeson E."/>
            <person name="O'Riordan D."/>
            <person name="Sleator R.D."/>
        </authorList>
    </citation>
    <scope>NUCLEOTIDE SEQUENCE [LARGE SCALE GENOMIC DNA]</scope>
    <source>
        <strain evidence="2 3">CITHA-6</strain>
    </source>
</reference>
<accession>A0A2A2MEW3</accession>
<evidence type="ECO:0000313" key="3">
    <source>
        <dbReference type="Proteomes" id="UP000218796"/>
    </source>
</evidence>
<dbReference type="Proteomes" id="UP000218796">
    <property type="component" value="Unassembled WGS sequence"/>
</dbReference>
<organism evidence="2 3">
    <name type="scientific">Hafnia paralvei</name>
    <dbReference type="NCBI Taxonomy" id="546367"/>
    <lineage>
        <taxon>Bacteria</taxon>
        <taxon>Pseudomonadati</taxon>
        <taxon>Pseudomonadota</taxon>
        <taxon>Gammaproteobacteria</taxon>
        <taxon>Enterobacterales</taxon>
        <taxon>Hafniaceae</taxon>
        <taxon>Hafnia</taxon>
    </lineage>
</organism>
<proteinExistence type="predicted"/>
<feature type="transmembrane region" description="Helical" evidence="1">
    <location>
        <begin position="58"/>
        <end position="79"/>
    </location>
</feature>
<keyword evidence="1" id="KW-1133">Transmembrane helix</keyword>
<keyword evidence="3" id="KW-1185">Reference proteome</keyword>
<keyword evidence="1" id="KW-0472">Membrane</keyword>
<keyword evidence="1" id="KW-0812">Transmembrane</keyword>
<name>A0A2A2MEW3_9GAMM</name>
<evidence type="ECO:0000313" key="2">
    <source>
        <dbReference type="EMBL" id="PAV97295.1"/>
    </source>
</evidence>
<feature type="transmembrane region" description="Helical" evidence="1">
    <location>
        <begin position="123"/>
        <end position="142"/>
    </location>
</feature>
<feature type="transmembrane region" description="Helical" evidence="1">
    <location>
        <begin position="91"/>
        <end position="111"/>
    </location>
</feature>
<feature type="transmembrane region" description="Helical" evidence="1">
    <location>
        <begin position="154"/>
        <end position="171"/>
    </location>
</feature>
<gene>
    <name evidence="2" type="ORF">CJD50_06455</name>
</gene>
<dbReference type="AlphaFoldDB" id="A0A2A2MEW3"/>
<evidence type="ECO:0000256" key="1">
    <source>
        <dbReference type="SAM" id="Phobius"/>
    </source>
</evidence>
<sequence>MNIIRLLVGVRFLSLIIEGKKTDRLIKANKATSLKCSSSELNGFYTNEWNRCFCPNPISIGILCFLFVILYIGGSGMILDFCNLPTKMSAVASLSLITVISIIISAIPYTLGRGHINGLSIMLSLYFLDISLTLIGIFLMVIKSIELDTLQMQLILFPVQLLLIYFCHYLMNSEMFSRAVLFFRTKRLVLEINKMRQK</sequence>